<comment type="similarity">
    <text evidence="1">Belongs to the ADP-ribosyl cyclase family.</text>
</comment>
<dbReference type="GO" id="GO:0016740">
    <property type="term" value="F:transferase activity"/>
    <property type="evidence" value="ECO:0007669"/>
    <property type="project" value="UniProtKB-KW"/>
</dbReference>
<evidence type="ECO:0000256" key="6">
    <source>
        <dbReference type="SAM" id="SignalP"/>
    </source>
</evidence>
<evidence type="ECO:0000256" key="4">
    <source>
        <dbReference type="ARBA" id="ARBA00023027"/>
    </source>
</evidence>
<dbReference type="STRING" id="6573.A0A210Q6R8"/>
<evidence type="ECO:0000256" key="5">
    <source>
        <dbReference type="ARBA" id="ARBA00023157"/>
    </source>
</evidence>
<proteinExistence type="inferred from homology"/>
<organism evidence="7 8">
    <name type="scientific">Mizuhopecten yessoensis</name>
    <name type="common">Japanese scallop</name>
    <name type="synonym">Patinopecten yessoensis</name>
    <dbReference type="NCBI Taxonomy" id="6573"/>
    <lineage>
        <taxon>Eukaryota</taxon>
        <taxon>Metazoa</taxon>
        <taxon>Spiralia</taxon>
        <taxon>Lophotrochozoa</taxon>
        <taxon>Mollusca</taxon>
        <taxon>Bivalvia</taxon>
        <taxon>Autobranchia</taxon>
        <taxon>Pteriomorphia</taxon>
        <taxon>Pectinida</taxon>
        <taxon>Pectinoidea</taxon>
        <taxon>Pectinidae</taxon>
        <taxon>Mizuhopecten</taxon>
    </lineage>
</organism>
<feature type="signal peptide" evidence="6">
    <location>
        <begin position="1"/>
        <end position="20"/>
    </location>
</feature>
<keyword evidence="8" id="KW-1185">Reference proteome</keyword>
<comment type="caution">
    <text evidence="7">The sequence shown here is derived from an EMBL/GenBank/DDBJ whole genome shotgun (WGS) entry which is preliminary data.</text>
</comment>
<evidence type="ECO:0000313" key="7">
    <source>
        <dbReference type="EMBL" id="OWF44433.1"/>
    </source>
</evidence>
<keyword evidence="6" id="KW-0732">Signal</keyword>
<keyword evidence="5" id="KW-1015">Disulfide bond</keyword>
<dbReference type="Gene3D" id="3.40.50.720">
    <property type="entry name" value="NAD(P)-binding Rossmann-like Domain"/>
    <property type="match status" value="1"/>
</dbReference>
<feature type="chain" id="PRO_5012826515" evidence="6">
    <location>
        <begin position="21"/>
        <end position="283"/>
    </location>
</feature>
<dbReference type="GO" id="GO:0005886">
    <property type="term" value="C:plasma membrane"/>
    <property type="evidence" value="ECO:0007669"/>
    <property type="project" value="TreeGrafter"/>
</dbReference>
<dbReference type="Gene3D" id="1.20.82.10">
    <property type="entry name" value="ADP Ribosyl Cyclase, Chain A, domain 1"/>
    <property type="match status" value="1"/>
</dbReference>
<dbReference type="PANTHER" id="PTHR10912">
    <property type="entry name" value="ADP-RIBOSYL CYCLASE"/>
    <property type="match status" value="1"/>
</dbReference>
<evidence type="ECO:0000256" key="2">
    <source>
        <dbReference type="ARBA" id="ARBA00022679"/>
    </source>
</evidence>
<keyword evidence="4" id="KW-0520">NAD</keyword>
<protein>
    <submittedName>
        <fullName evidence="7">ADP-ribosyl cyclase</fullName>
    </submittedName>
</protein>
<keyword evidence="2" id="KW-0808">Transferase</keyword>
<dbReference type="Proteomes" id="UP000242188">
    <property type="component" value="Unassembled WGS sequence"/>
</dbReference>
<name>A0A210Q6R8_MIZYE</name>
<evidence type="ECO:0000256" key="3">
    <source>
        <dbReference type="ARBA" id="ARBA00022801"/>
    </source>
</evidence>
<dbReference type="GO" id="GO:0061809">
    <property type="term" value="F:NAD+ nucleosidase activity, cyclic ADP-ribose generating"/>
    <property type="evidence" value="ECO:0007669"/>
    <property type="project" value="InterPro"/>
</dbReference>
<accession>A0A210Q6R8</accession>
<sequence>MECYTLIVACLLCLLPLATCVTPSGTTPGIQNIFLGRCLAYQEIIKPYPQTTVDCNSLWVKFTTSFEGKEPCGLTSKDYSDFIETSLSSLPEDKAMFWSGTYRVAHDYAESGKRFITLEDTLLGYIMNGLVWCGQTAPPGINYHSCPSFNGCPVAANTAFWGKASSQFASRARGTVTVLLDGSNPAKPAYRTDSYFARFELPSLSPEEVQMVNIYVVHAVNQPYRETCNNGTLPAMQRAVKEHGLKYTCQDNPQAILHLLCVDSPGSLMCRIAQHGNYSHIFG</sequence>
<keyword evidence="3" id="KW-0378">Hydrolase</keyword>
<reference evidence="7 8" key="1">
    <citation type="journal article" date="2017" name="Nat. Ecol. Evol.">
        <title>Scallop genome provides insights into evolution of bilaterian karyotype and development.</title>
        <authorList>
            <person name="Wang S."/>
            <person name="Zhang J."/>
            <person name="Jiao W."/>
            <person name="Li J."/>
            <person name="Xun X."/>
            <person name="Sun Y."/>
            <person name="Guo X."/>
            <person name="Huan P."/>
            <person name="Dong B."/>
            <person name="Zhang L."/>
            <person name="Hu X."/>
            <person name="Sun X."/>
            <person name="Wang J."/>
            <person name="Zhao C."/>
            <person name="Wang Y."/>
            <person name="Wang D."/>
            <person name="Huang X."/>
            <person name="Wang R."/>
            <person name="Lv J."/>
            <person name="Li Y."/>
            <person name="Zhang Z."/>
            <person name="Liu B."/>
            <person name="Lu W."/>
            <person name="Hui Y."/>
            <person name="Liang J."/>
            <person name="Zhou Z."/>
            <person name="Hou R."/>
            <person name="Li X."/>
            <person name="Liu Y."/>
            <person name="Li H."/>
            <person name="Ning X."/>
            <person name="Lin Y."/>
            <person name="Zhao L."/>
            <person name="Xing Q."/>
            <person name="Dou J."/>
            <person name="Li Y."/>
            <person name="Mao J."/>
            <person name="Guo H."/>
            <person name="Dou H."/>
            <person name="Li T."/>
            <person name="Mu C."/>
            <person name="Jiang W."/>
            <person name="Fu Q."/>
            <person name="Fu X."/>
            <person name="Miao Y."/>
            <person name="Liu J."/>
            <person name="Yu Q."/>
            <person name="Li R."/>
            <person name="Liao H."/>
            <person name="Li X."/>
            <person name="Kong Y."/>
            <person name="Jiang Z."/>
            <person name="Chourrout D."/>
            <person name="Li R."/>
            <person name="Bao Z."/>
        </authorList>
    </citation>
    <scope>NUCLEOTIDE SEQUENCE [LARGE SCALE GENOMIC DNA]</scope>
    <source>
        <strain evidence="7 8">PY_sf001</strain>
    </source>
</reference>
<dbReference type="OrthoDB" id="10028716at2759"/>
<dbReference type="InterPro" id="IPR003193">
    <property type="entry name" value="ADP-ribosyl_cyclase"/>
</dbReference>
<dbReference type="GO" id="GO:0016849">
    <property type="term" value="F:phosphorus-oxygen lyase activity"/>
    <property type="evidence" value="ECO:0007669"/>
    <property type="project" value="TreeGrafter"/>
</dbReference>
<dbReference type="EMBL" id="NEDP02004782">
    <property type="protein sequence ID" value="OWF44433.1"/>
    <property type="molecule type" value="Genomic_DNA"/>
</dbReference>
<evidence type="ECO:0000256" key="1">
    <source>
        <dbReference type="ARBA" id="ARBA00005406"/>
    </source>
</evidence>
<dbReference type="PANTHER" id="PTHR10912:SF7">
    <property type="entry name" value="ADP-RIBOSYL CYCLASE_CYCLIC ADP-RIBOSE HYDROLASE"/>
    <property type="match status" value="1"/>
</dbReference>
<dbReference type="CDD" id="cd04759">
    <property type="entry name" value="Rib_hydrolase"/>
    <property type="match status" value="1"/>
</dbReference>
<dbReference type="Pfam" id="PF02267">
    <property type="entry name" value="Rib_hydrolayse"/>
    <property type="match status" value="1"/>
</dbReference>
<evidence type="ECO:0000313" key="8">
    <source>
        <dbReference type="Proteomes" id="UP000242188"/>
    </source>
</evidence>
<dbReference type="SUPFAM" id="SSF52309">
    <property type="entry name" value="N-(deoxy)ribosyltransferase-like"/>
    <property type="match status" value="1"/>
</dbReference>
<dbReference type="AlphaFoldDB" id="A0A210Q6R8"/>
<gene>
    <name evidence="7" type="ORF">KP79_PYT20480</name>
</gene>